<keyword evidence="3" id="KW-1185">Reference proteome</keyword>
<proteinExistence type="predicted"/>
<protein>
    <submittedName>
        <fullName evidence="2">Uncharacterized protein</fullName>
    </submittedName>
</protein>
<dbReference type="AlphaFoldDB" id="A0AAV7UT71"/>
<dbReference type="EMBL" id="JANPWB010000004">
    <property type="protein sequence ID" value="KAJ1191821.1"/>
    <property type="molecule type" value="Genomic_DNA"/>
</dbReference>
<feature type="region of interest" description="Disordered" evidence="1">
    <location>
        <begin position="46"/>
        <end position="100"/>
    </location>
</feature>
<name>A0AAV7UT71_PLEWA</name>
<feature type="compositionally biased region" description="Polar residues" evidence="1">
    <location>
        <begin position="82"/>
        <end position="95"/>
    </location>
</feature>
<sequence>MTLKKLCSGHLLPGRSCLKNKSNPIRNKTNSALLLKGQPQKHLLSFWGKENPPSQESKGEAISIASPDSESIGGPPREISGGLSSEPSQAETSQRGGAGVLEQGPIAPLVEPTGAVWPVWSQSGPLYVPSLSSAWSVSSLSQADQDPKNSQESAAITSSISMAIGPCDFTLPDLDPVSVQRYGPQVKEPLSTPAIFRSKGLPTPTGLELFNSTPSLQDSLYIQSHLSVSPALDISGIQPTPPVDSEVRLSASLFNLENLLASILKLLEKFIGGSDCILDSVTAILAEMIKDQKEPVSLDPTQPNVVPRQSLVNQRASRALPRVPQKMRTFMDAGTQAGSFQGIRPSDIKPLLVSPVDFV</sequence>
<dbReference type="Proteomes" id="UP001066276">
    <property type="component" value="Chromosome 2_2"/>
</dbReference>
<evidence type="ECO:0000256" key="1">
    <source>
        <dbReference type="SAM" id="MobiDB-lite"/>
    </source>
</evidence>
<evidence type="ECO:0000313" key="2">
    <source>
        <dbReference type="EMBL" id="KAJ1191821.1"/>
    </source>
</evidence>
<accession>A0AAV7UT71</accession>
<evidence type="ECO:0000313" key="3">
    <source>
        <dbReference type="Proteomes" id="UP001066276"/>
    </source>
</evidence>
<reference evidence="2" key="1">
    <citation type="journal article" date="2022" name="bioRxiv">
        <title>Sequencing and chromosome-scale assembly of the giantPleurodeles waltlgenome.</title>
        <authorList>
            <person name="Brown T."/>
            <person name="Elewa A."/>
            <person name="Iarovenko S."/>
            <person name="Subramanian E."/>
            <person name="Araus A.J."/>
            <person name="Petzold A."/>
            <person name="Susuki M."/>
            <person name="Suzuki K.-i.T."/>
            <person name="Hayashi T."/>
            <person name="Toyoda A."/>
            <person name="Oliveira C."/>
            <person name="Osipova E."/>
            <person name="Leigh N.D."/>
            <person name="Simon A."/>
            <person name="Yun M.H."/>
        </authorList>
    </citation>
    <scope>NUCLEOTIDE SEQUENCE</scope>
    <source>
        <strain evidence="2">20211129_DDA</strain>
        <tissue evidence="2">Liver</tissue>
    </source>
</reference>
<organism evidence="2 3">
    <name type="scientific">Pleurodeles waltl</name>
    <name type="common">Iberian ribbed newt</name>
    <dbReference type="NCBI Taxonomy" id="8319"/>
    <lineage>
        <taxon>Eukaryota</taxon>
        <taxon>Metazoa</taxon>
        <taxon>Chordata</taxon>
        <taxon>Craniata</taxon>
        <taxon>Vertebrata</taxon>
        <taxon>Euteleostomi</taxon>
        <taxon>Amphibia</taxon>
        <taxon>Batrachia</taxon>
        <taxon>Caudata</taxon>
        <taxon>Salamandroidea</taxon>
        <taxon>Salamandridae</taxon>
        <taxon>Pleurodelinae</taxon>
        <taxon>Pleurodeles</taxon>
    </lineage>
</organism>
<comment type="caution">
    <text evidence="2">The sequence shown here is derived from an EMBL/GenBank/DDBJ whole genome shotgun (WGS) entry which is preliminary data.</text>
</comment>
<gene>
    <name evidence="2" type="ORF">NDU88_001136</name>
</gene>